<reference evidence="2" key="1">
    <citation type="journal article" date="2014" name="Int. J. Syst. Evol. Microbiol.">
        <title>Complete genome sequence of Corynebacterium casei LMG S-19264T (=DSM 44701T), isolated from a smear-ripened cheese.</title>
        <authorList>
            <consortium name="US DOE Joint Genome Institute (JGI-PGF)"/>
            <person name="Walter F."/>
            <person name="Albersmeier A."/>
            <person name="Kalinowski J."/>
            <person name="Ruckert C."/>
        </authorList>
    </citation>
    <scope>NUCLEOTIDE SEQUENCE</scope>
    <source>
        <strain evidence="2">JCM 17820</strain>
    </source>
</reference>
<accession>A0A830GU74</accession>
<keyword evidence="1" id="KW-0472">Membrane</keyword>
<keyword evidence="1" id="KW-1133">Transmembrane helix</keyword>
<reference evidence="2" key="2">
    <citation type="submission" date="2020-09" db="EMBL/GenBank/DDBJ databases">
        <authorList>
            <person name="Sun Q."/>
            <person name="Ohkuma M."/>
        </authorList>
    </citation>
    <scope>NUCLEOTIDE SEQUENCE</scope>
    <source>
        <strain evidence="2">JCM 17820</strain>
    </source>
</reference>
<feature type="transmembrane region" description="Helical" evidence="1">
    <location>
        <begin position="42"/>
        <end position="64"/>
    </location>
</feature>
<evidence type="ECO:0000313" key="2">
    <source>
        <dbReference type="EMBL" id="GGO02437.1"/>
    </source>
</evidence>
<dbReference type="Proteomes" id="UP000605784">
    <property type="component" value="Unassembled WGS sequence"/>
</dbReference>
<dbReference type="Pfam" id="PF24284">
    <property type="entry name" value="DUF7472"/>
    <property type="match status" value="1"/>
</dbReference>
<evidence type="ECO:0000256" key="1">
    <source>
        <dbReference type="SAM" id="Phobius"/>
    </source>
</evidence>
<protein>
    <recommendedName>
        <fullName evidence="4">Transporter</fullName>
    </recommendedName>
</protein>
<keyword evidence="1" id="KW-0812">Transmembrane</keyword>
<gene>
    <name evidence="2" type="ORF">GCM10009030_36980</name>
</gene>
<comment type="caution">
    <text evidence="2">The sequence shown here is derived from an EMBL/GenBank/DDBJ whole genome shotgun (WGS) entry which is preliminary data.</text>
</comment>
<proteinExistence type="predicted"/>
<evidence type="ECO:0000313" key="3">
    <source>
        <dbReference type="Proteomes" id="UP000605784"/>
    </source>
</evidence>
<sequence>MEIDREAIVQIVVSTIALLTFVAAAVFVSLNYSSNGGLTEQGGVAIIGAIGLFIVVMLAAGIWMERQEF</sequence>
<evidence type="ECO:0008006" key="4">
    <source>
        <dbReference type="Google" id="ProtNLM"/>
    </source>
</evidence>
<organism evidence="2 3">
    <name type="scientific">Haloarcula pellucida</name>
    <dbReference type="NCBI Taxonomy" id="1427151"/>
    <lineage>
        <taxon>Archaea</taxon>
        <taxon>Methanobacteriati</taxon>
        <taxon>Methanobacteriota</taxon>
        <taxon>Stenosarchaea group</taxon>
        <taxon>Halobacteria</taxon>
        <taxon>Halobacteriales</taxon>
        <taxon>Haloarculaceae</taxon>
        <taxon>Haloarcula</taxon>
    </lineage>
</organism>
<dbReference type="AlphaFoldDB" id="A0A830GU74"/>
<keyword evidence="3" id="KW-1185">Reference proteome</keyword>
<dbReference type="InterPro" id="IPR055895">
    <property type="entry name" value="DUF7472"/>
</dbReference>
<dbReference type="RefSeq" id="WP_189001573.1">
    <property type="nucleotide sequence ID" value="NZ_BMOU01000007.1"/>
</dbReference>
<feature type="transmembrane region" description="Helical" evidence="1">
    <location>
        <begin position="7"/>
        <end position="30"/>
    </location>
</feature>
<dbReference type="EMBL" id="BMOU01000007">
    <property type="protein sequence ID" value="GGO02437.1"/>
    <property type="molecule type" value="Genomic_DNA"/>
</dbReference>
<name>A0A830GU74_9EURY</name>